<proteinExistence type="predicted"/>
<sequence>MVLTSTAPPSPSAPARQCVDPSSYRVCNPKLRHRAMCKLVHEHSLCGECHALALIRVSFFPADPLFPSARGGGGEIDESPAGGSPARQHGLSADNSLVVLQQGGTLQPAPPHPAS</sequence>
<protein>
    <submittedName>
        <fullName evidence="2">Uncharacterized protein</fullName>
    </submittedName>
</protein>
<feature type="compositionally biased region" description="Polar residues" evidence="1">
    <location>
        <begin position="93"/>
        <end position="105"/>
    </location>
</feature>
<evidence type="ECO:0000256" key="1">
    <source>
        <dbReference type="SAM" id="MobiDB-lite"/>
    </source>
</evidence>
<accession>A0A0L0UMH8</accession>
<evidence type="ECO:0000313" key="2">
    <source>
        <dbReference type="EMBL" id="KNE88223.1"/>
    </source>
</evidence>
<feature type="region of interest" description="Disordered" evidence="1">
    <location>
        <begin position="68"/>
        <end position="115"/>
    </location>
</feature>
<dbReference type="Proteomes" id="UP000054564">
    <property type="component" value="Unassembled WGS sequence"/>
</dbReference>
<keyword evidence="3" id="KW-1185">Reference proteome</keyword>
<dbReference type="AlphaFoldDB" id="A0A0L0UMH8"/>
<name>A0A0L0UMH8_9BASI</name>
<comment type="caution">
    <text evidence="2">The sequence shown here is derived from an EMBL/GenBank/DDBJ whole genome shotgun (WGS) entry which is preliminary data.</text>
</comment>
<reference evidence="3" key="1">
    <citation type="submission" date="2014-03" db="EMBL/GenBank/DDBJ databases">
        <title>The Genome Sequence of Puccinia striiformis f. sp. tritici PST-78.</title>
        <authorList>
            <consortium name="The Broad Institute Genome Sequencing Platform"/>
            <person name="Cuomo C."/>
            <person name="Hulbert S."/>
            <person name="Chen X."/>
            <person name="Walker B."/>
            <person name="Young S.K."/>
            <person name="Zeng Q."/>
            <person name="Gargeya S."/>
            <person name="Fitzgerald M."/>
            <person name="Haas B."/>
            <person name="Abouelleil A."/>
            <person name="Alvarado L."/>
            <person name="Arachchi H.M."/>
            <person name="Berlin A.M."/>
            <person name="Chapman S.B."/>
            <person name="Goldberg J."/>
            <person name="Griggs A."/>
            <person name="Gujja S."/>
            <person name="Hansen M."/>
            <person name="Howarth C."/>
            <person name="Imamovic A."/>
            <person name="Larimer J."/>
            <person name="McCowan C."/>
            <person name="Montmayeur A."/>
            <person name="Murphy C."/>
            <person name="Neiman D."/>
            <person name="Pearson M."/>
            <person name="Priest M."/>
            <person name="Roberts A."/>
            <person name="Saif S."/>
            <person name="Shea T."/>
            <person name="Sisk P."/>
            <person name="Sykes S."/>
            <person name="Wortman J."/>
            <person name="Nusbaum C."/>
            <person name="Birren B."/>
        </authorList>
    </citation>
    <scope>NUCLEOTIDE SEQUENCE [LARGE SCALE GENOMIC DNA]</scope>
    <source>
        <strain evidence="3">race PST-78</strain>
    </source>
</reference>
<organism evidence="2 3">
    <name type="scientific">Puccinia striiformis f. sp. tritici PST-78</name>
    <dbReference type="NCBI Taxonomy" id="1165861"/>
    <lineage>
        <taxon>Eukaryota</taxon>
        <taxon>Fungi</taxon>
        <taxon>Dikarya</taxon>
        <taxon>Basidiomycota</taxon>
        <taxon>Pucciniomycotina</taxon>
        <taxon>Pucciniomycetes</taxon>
        <taxon>Pucciniales</taxon>
        <taxon>Pucciniaceae</taxon>
        <taxon>Puccinia</taxon>
    </lineage>
</organism>
<dbReference type="EMBL" id="AJIL01002750">
    <property type="protein sequence ID" value="KNE88223.1"/>
    <property type="molecule type" value="Genomic_DNA"/>
</dbReference>
<evidence type="ECO:0000313" key="3">
    <source>
        <dbReference type="Proteomes" id="UP000054564"/>
    </source>
</evidence>
<gene>
    <name evidence="2" type="ORF">PSTG_18382</name>
</gene>